<sequence length="255" mass="27773">MRPGHGGPPMTRRGRTARHRKGRPVLSPPTWSRWRERALGCPSPRDSRTGRTRRAIPPAPALACPVCRGAGKHPGTPTNALPVVRRLRVGRLPVDFGAAGLQADCPTRSLCYVHCGIVPAHLSPKRRPRRVGRALTLRCSRRHPCHPGACDGRCSVRRLAISGSAAPFTMALGARTLAVHPGRHLGSSPSEALKHTYQSNPVGDLSGHHFRFGPLQPGQVLVSWCKLQLPQYPWKCYEVPGEPRTIAVVHVLALT</sequence>
<keyword evidence="3" id="KW-1185">Reference proteome</keyword>
<name>A0AAV7L0W4_PLEWA</name>
<evidence type="ECO:0000313" key="3">
    <source>
        <dbReference type="Proteomes" id="UP001066276"/>
    </source>
</evidence>
<evidence type="ECO:0000313" key="2">
    <source>
        <dbReference type="EMBL" id="KAJ1084504.1"/>
    </source>
</evidence>
<evidence type="ECO:0000256" key="1">
    <source>
        <dbReference type="SAM" id="MobiDB-lite"/>
    </source>
</evidence>
<feature type="region of interest" description="Disordered" evidence="1">
    <location>
        <begin position="1"/>
        <end position="29"/>
    </location>
</feature>
<reference evidence="2" key="1">
    <citation type="journal article" date="2022" name="bioRxiv">
        <title>Sequencing and chromosome-scale assembly of the giantPleurodeles waltlgenome.</title>
        <authorList>
            <person name="Brown T."/>
            <person name="Elewa A."/>
            <person name="Iarovenko S."/>
            <person name="Subramanian E."/>
            <person name="Araus A.J."/>
            <person name="Petzold A."/>
            <person name="Susuki M."/>
            <person name="Suzuki K.-i.T."/>
            <person name="Hayashi T."/>
            <person name="Toyoda A."/>
            <person name="Oliveira C."/>
            <person name="Osipova E."/>
            <person name="Leigh N.D."/>
            <person name="Simon A."/>
            <person name="Yun M.H."/>
        </authorList>
    </citation>
    <scope>NUCLEOTIDE SEQUENCE</scope>
    <source>
        <strain evidence="2">20211129_DDA</strain>
        <tissue evidence="2">Liver</tissue>
    </source>
</reference>
<dbReference type="AlphaFoldDB" id="A0AAV7L0W4"/>
<dbReference type="Proteomes" id="UP001066276">
    <property type="component" value="Chromosome 12"/>
</dbReference>
<comment type="caution">
    <text evidence="2">The sequence shown here is derived from an EMBL/GenBank/DDBJ whole genome shotgun (WGS) entry which is preliminary data.</text>
</comment>
<proteinExistence type="predicted"/>
<gene>
    <name evidence="2" type="ORF">NDU88_004651</name>
</gene>
<feature type="compositionally biased region" description="Basic residues" evidence="1">
    <location>
        <begin position="12"/>
        <end position="23"/>
    </location>
</feature>
<accession>A0AAV7L0W4</accession>
<feature type="region of interest" description="Disordered" evidence="1">
    <location>
        <begin position="36"/>
        <end position="55"/>
    </location>
</feature>
<organism evidence="2 3">
    <name type="scientific">Pleurodeles waltl</name>
    <name type="common">Iberian ribbed newt</name>
    <dbReference type="NCBI Taxonomy" id="8319"/>
    <lineage>
        <taxon>Eukaryota</taxon>
        <taxon>Metazoa</taxon>
        <taxon>Chordata</taxon>
        <taxon>Craniata</taxon>
        <taxon>Vertebrata</taxon>
        <taxon>Euteleostomi</taxon>
        <taxon>Amphibia</taxon>
        <taxon>Batrachia</taxon>
        <taxon>Caudata</taxon>
        <taxon>Salamandroidea</taxon>
        <taxon>Salamandridae</taxon>
        <taxon>Pleurodelinae</taxon>
        <taxon>Pleurodeles</taxon>
    </lineage>
</organism>
<protein>
    <submittedName>
        <fullName evidence="2">Uncharacterized protein</fullName>
    </submittedName>
</protein>
<dbReference type="EMBL" id="JANPWB010000016">
    <property type="protein sequence ID" value="KAJ1084504.1"/>
    <property type="molecule type" value="Genomic_DNA"/>
</dbReference>